<dbReference type="EMBL" id="CP059084">
    <property type="protein sequence ID" value="QTC44834.1"/>
    <property type="molecule type" value="Genomic_DNA"/>
</dbReference>
<protein>
    <recommendedName>
        <fullName evidence="4">Secreted protein</fullName>
    </recommendedName>
</protein>
<evidence type="ECO:0000256" key="1">
    <source>
        <dbReference type="SAM" id="SignalP"/>
    </source>
</evidence>
<evidence type="ECO:0008006" key="4">
    <source>
        <dbReference type="Google" id="ProtNLM"/>
    </source>
</evidence>
<sequence length="90" mass="9276">MPVSVIKYAVKTAALAAIVLAGLQGVSFANDLPSRTTLGPDSVKEMSAQKADASTNESAIKLAAWHHHLEINPGCNDPSSGLGCTDDDNA</sequence>
<evidence type="ECO:0000313" key="3">
    <source>
        <dbReference type="Proteomes" id="UP000663901"/>
    </source>
</evidence>
<dbReference type="AlphaFoldDB" id="A0A8A4JYX0"/>
<gene>
    <name evidence="2" type="ORF">H0Z12_13955</name>
</gene>
<name>A0A8A4JYX0_PANAN</name>
<keyword evidence="1" id="KW-0732">Signal</keyword>
<accession>A0A8A4JYX0</accession>
<dbReference type="Proteomes" id="UP000663901">
    <property type="component" value="Chromosome"/>
</dbReference>
<reference evidence="2" key="1">
    <citation type="submission" date="2020-07" db="EMBL/GenBank/DDBJ databases">
        <title>Genome Sequences for Panteoa spp. that cause Center Rot in Onions.</title>
        <authorList>
            <person name="Asselin J.A."/>
            <person name="Helmann T."/>
            <person name="Beer S."/>
            <person name="Stodghill P."/>
        </authorList>
    </citation>
    <scope>NUCLEOTIDE SEQUENCE</scope>
    <source>
        <strain evidence="2">OC5a</strain>
    </source>
</reference>
<feature type="chain" id="PRO_5034064759" description="Secreted protein" evidence="1">
    <location>
        <begin position="30"/>
        <end position="90"/>
    </location>
</feature>
<organism evidence="2 3">
    <name type="scientific">Pantoea ananas</name>
    <name type="common">Erwinia uredovora</name>
    <dbReference type="NCBI Taxonomy" id="553"/>
    <lineage>
        <taxon>Bacteria</taxon>
        <taxon>Pseudomonadati</taxon>
        <taxon>Pseudomonadota</taxon>
        <taxon>Gammaproteobacteria</taxon>
        <taxon>Enterobacterales</taxon>
        <taxon>Erwiniaceae</taxon>
        <taxon>Pantoea</taxon>
    </lineage>
</organism>
<feature type="signal peptide" evidence="1">
    <location>
        <begin position="1"/>
        <end position="29"/>
    </location>
</feature>
<proteinExistence type="predicted"/>
<evidence type="ECO:0000313" key="2">
    <source>
        <dbReference type="EMBL" id="QTC44834.1"/>
    </source>
</evidence>
<dbReference type="RefSeq" id="WP_029568683.1">
    <property type="nucleotide sequence ID" value="NZ_CP059084.1"/>
</dbReference>